<feature type="transmembrane region" description="Helical" evidence="1">
    <location>
        <begin position="175"/>
        <end position="196"/>
    </location>
</feature>
<accession>A0A1F5Q8D7</accession>
<keyword evidence="1" id="KW-0812">Transmembrane</keyword>
<reference evidence="2 3" key="1">
    <citation type="journal article" date="2016" name="Nat. Commun.">
        <title>Thousands of microbial genomes shed light on interconnected biogeochemical processes in an aquifer system.</title>
        <authorList>
            <person name="Anantharaman K."/>
            <person name="Brown C.T."/>
            <person name="Hug L.A."/>
            <person name="Sharon I."/>
            <person name="Castelle C.J."/>
            <person name="Probst A.J."/>
            <person name="Thomas B.C."/>
            <person name="Singh A."/>
            <person name="Wilkins M.J."/>
            <person name="Karaoz U."/>
            <person name="Brodie E.L."/>
            <person name="Williams K.H."/>
            <person name="Hubbard S.S."/>
            <person name="Banfield J.F."/>
        </authorList>
    </citation>
    <scope>NUCLEOTIDE SEQUENCE [LARGE SCALE GENOMIC DNA]</scope>
</reference>
<name>A0A1F5Q8D7_9BACT</name>
<protein>
    <submittedName>
        <fullName evidence="2">Uncharacterized protein</fullName>
    </submittedName>
</protein>
<evidence type="ECO:0000256" key="1">
    <source>
        <dbReference type="SAM" id="Phobius"/>
    </source>
</evidence>
<keyword evidence="1" id="KW-0472">Membrane</keyword>
<feature type="transmembrane region" description="Helical" evidence="1">
    <location>
        <begin position="145"/>
        <end position="163"/>
    </location>
</feature>
<dbReference type="AlphaFoldDB" id="A0A1F5Q8D7"/>
<sequence>MPVKKPLVKILSFLPTILVVATALSANRGGAQRFGSFYIMAGLSLFLILLLQLRLLRRTTANREDLLWLVMPFIFLVGTFGTVAATSAGIGIFFALFAGYLFYFYHRHFPSPIPLYIEQTFTLYGAFLLAVFLWSLNFFFTPPWWITSLLMCAGFFPLFWQAFYKMGQQGSEAALYALVMALVMMEVAWTVLFWPVHFFTSAVMSFSAFYLIYMLAMFYFKGRLNRRKVYFQVSLISIVVLVTLASSSWQPISRI</sequence>
<keyword evidence="1" id="KW-1133">Transmembrane helix</keyword>
<feature type="transmembrane region" description="Helical" evidence="1">
    <location>
        <begin position="35"/>
        <end position="54"/>
    </location>
</feature>
<proteinExistence type="predicted"/>
<feature type="transmembrane region" description="Helical" evidence="1">
    <location>
        <begin position="90"/>
        <end position="109"/>
    </location>
</feature>
<dbReference type="Proteomes" id="UP000177235">
    <property type="component" value="Unassembled WGS sequence"/>
</dbReference>
<feature type="transmembrane region" description="Helical" evidence="1">
    <location>
        <begin position="202"/>
        <end position="220"/>
    </location>
</feature>
<comment type="caution">
    <text evidence="2">The sequence shown here is derived from an EMBL/GenBank/DDBJ whole genome shotgun (WGS) entry which is preliminary data.</text>
</comment>
<dbReference type="EMBL" id="MFFF01000033">
    <property type="protein sequence ID" value="OGE98423.1"/>
    <property type="molecule type" value="Genomic_DNA"/>
</dbReference>
<gene>
    <name evidence="2" type="ORF">A3J05_01095</name>
</gene>
<evidence type="ECO:0000313" key="2">
    <source>
        <dbReference type="EMBL" id="OGE98423.1"/>
    </source>
</evidence>
<feature type="transmembrane region" description="Helical" evidence="1">
    <location>
        <begin position="229"/>
        <end position="249"/>
    </location>
</feature>
<feature type="transmembrane region" description="Helical" evidence="1">
    <location>
        <begin position="121"/>
        <end position="139"/>
    </location>
</feature>
<evidence type="ECO:0000313" key="3">
    <source>
        <dbReference type="Proteomes" id="UP000177235"/>
    </source>
</evidence>
<organism evidence="2 3">
    <name type="scientific">Candidatus Doudnabacteria bacterium RIFCSPLOWO2_02_FULL_48_13</name>
    <dbReference type="NCBI Taxonomy" id="1817845"/>
    <lineage>
        <taxon>Bacteria</taxon>
        <taxon>Candidatus Doudnaibacteriota</taxon>
    </lineage>
</organism>
<feature type="transmembrane region" description="Helical" evidence="1">
    <location>
        <begin position="66"/>
        <end position="84"/>
    </location>
</feature>